<gene>
    <name evidence="2" type="ORF">OIN60_00985</name>
</gene>
<evidence type="ECO:0000313" key="3">
    <source>
        <dbReference type="Proteomes" id="UP001241848"/>
    </source>
</evidence>
<evidence type="ECO:0000259" key="1">
    <source>
        <dbReference type="Pfam" id="PF13799"/>
    </source>
</evidence>
<dbReference type="EMBL" id="JAPCKK010000001">
    <property type="protein sequence ID" value="MDP4095367.1"/>
    <property type="molecule type" value="Genomic_DNA"/>
</dbReference>
<dbReference type="InterPro" id="IPR025237">
    <property type="entry name" value="DUF4183"/>
</dbReference>
<sequence>MGATGPTGDIGPIGPTGPTGPSITSISIIPTATRYSLIPPSDASLSVPVTYAATQFIDDSGNLAATFSGLGPNSYNNLFINGILQEGSFYNVTSSALTLNNGGGTLYAGTPITLVIVNFTALIT</sequence>
<organism evidence="2 3">
    <name type="scientific">Paenibacillus zeirhizosphaerae</name>
    <dbReference type="NCBI Taxonomy" id="2987519"/>
    <lineage>
        <taxon>Bacteria</taxon>
        <taxon>Bacillati</taxon>
        <taxon>Bacillota</taxon>
        <taxon>Bacilli</taxon>
        <taxon>Bacillales</taxon>
        <taxon>Paenibacillaceae</taxon>
        <taxon>Paenibacillus</taxon>
    </lineage>
</organism>
<reference evidence="2 3" key="1">
    <citation type="submission" date="2022-10" db="EMBL/GenBank/DDBJ databases">
        <title>Paenibacillus description and whole genome data of maize root bacterial community.</title>
        <authorList>
            <person name="Marton D."/>
            <person name="Farkas M."/>
            <person name="Cserhati M."/>
        </authorList>
    </citation>
    <scope>NUCLEOTIDE SEQUENCE [LARGE SCALE GENOMIC DNA]</scope>
    <source>
        <strain evidence="2 3">P96</strain>
    </source>
</reference>
<proteinExistence type="predicted"/>
<feature type="domain" description="DUF4183" evidence="1">
    <location>
        <begin position="53"/>
        <end position="115"/>
    </location>
</feature>
<protein>
    <submittedName>
        <fullName evidence="2">DUF4183 domain-containing protein</fullName>
    </submittedName>
</protein>
<dbReference type="Pfam" id="PF13799">
    <property type="entry name" value="DUF4183"/>
    <property type="match status" value="1"/>
</dbReference>
<evidence type="ECO:0000313" key="2">
    <source>
        <dbReference type="EMBL" id="MDP4095367.1"/>
    </source>
</evidence>
<dbReference type="Proteomes" id="UP001241848">
    <property type="component" value="Unassembled WGS sequence"/>
</dbReference>
<name>A0ABT9FLV8_9BACL</name>
<dbReference type="Gene3D" id="1.20.5.320">
    <property type="entry name" value="6-Phosphogluconate Dehydrogenase, domain 3"/>
    <property type="match status" value="1"/>
</dbReference>
<keyword evidence="3" id="KW-1185">Reference proteome</keyword>
<comment type="caution">
    <text evidence="2">The sequence shown here is derived from an EMBL/GenBank/DDBJ whole genome shotgun (WGS) entry which is preliminary data.</text>
</comment>
<accession>A0ABT9FLV8</accession>